<accession>A0A8J2NMM5</accession>
<proteinExistence type="predicted"/>
<evidence type="ECO:0000313" key="3">
    <source>
        <dbReference type="Proteomes" id="UP000708208"/>
    </source>
</evidence>
<reference evidence="2" key="1">
    <citation type="submission" date="2021-06" db="EMBL/GenBank/DDBJ databases">
        <authorList>
            <person name="Hodson N. C."/>
            <person name="Mongue J. A."/>
            <person name="Jaron S. K."/>
        </authorList>
    </citation>
    <scope>NUCLEOTIDE SEQUENCE</scope>
</reference>
<dbReference type="Proteomes" id="UP000708208">
    <property type="component" value="Unassembled WGS sequence"/>
</dbReference>
<dbReference type="PANTHER" id="PTHR10151">
    <property type="entry name" value="ECTONUCLEOTIDE PYROPHOSPHATASE/PHOSPHODIESTERASE"/>
    <property type="match status" value="1"/>
</dbReference>
<dbReference type="GO" id="GO:0016787">
    <property type="term" value="F:hydrolase activity"/>
    <property type="evidence" value="ECO:0007669"/>
    <property type="project" value="UniProtKB-ARBA"/>
</dbReference>
<dbReference type="CDD" id="cd16018">
    <property type="entry name" value="Enpp"/>
    <property type="match status" value="2"/>
</dbReference>
<evidence type="ECO:0000313" key="2">
    <source>
        <dbReference type="EMBL" id="CAG7668636.1"/>
    </source>
</evidence>
<evidence type="ECO:0000256" key="1">
    <source>
        <dbReference type="SAM" id="SignalP"/>
    </source>
</evidence>
<name>A0A8J2NMM5_9HEXA</name>
<dbReference type="EMBL" id="CAJVCH010010930">
    <property type="protein sequence ID" value="CAG7668636.1"/>
    <property type="molecule type" value="Genomic_DNA"/>
</dbReference>
<dbReference type="PANTHER" id="PTHR10151:SF120">
    <property type="entry name" value="BIS(5'-ADENOSYL)-TRIPHOSPHATASE"/>
    <property type="match status" value="1"/>
</dbReference>
<organism evidence="2 3">
    <name type="scientific">Allacma fusca</name>
    <dbReference type="NCBI Taxonomy" id="39272"/>
    <lineage>
        <taxon>Eukaryota</taxon>
        <taxon>Metazoa</taxon>
        <taxon>Ecdysozoa</taxon>
        <taxon>Arthropoda</taxon>
        <taxon>Hexapoda</taxon>
        <taxon>Collembola</taxon>
        <taxon>Symphypleona</taxon>
        <taxon>Sminthuridae</taxon>
        <taxon>Allacma</taxon>
    </lineage>
</organism>
<dbReference type="OrthoDB" id="415411at2759"/>
<feature type="chain" id="PRO_5035220009" evidence="1">
    <location>
        <begin position="35"/>
        <end position="921"/>
    </location>
</feature>
<dbReference type="AlphaFoldDB" id="A0A8J2NMM5"/>
<keyword evidence="3" id="KW-1185">Reference proteome</keyword>
<keyword evidence="1" id="KW-0732">Signal</keyword>
<feature type="signal peptide" evidence="1">
    <location>
        <begin position="1"/>
        <end position="34"/>
    </location>
</feature>
<gene>
    <name evidence="2" type="ORF">AFUS01_LOCUS1927</name>
</gene>
<dbReference type="Pfam" id="PF01663">
    <property type="entry name" value="Phosphodiest"/>
    <property type="match status" value="2"/>
</dbReference>
<protein>
    <submittedName>
        <fullName evidence="2">Uncharacterized protein</fullName>
    </submittedName>
</protein>
<comment type="caution">
    <text evidence="2">The sequence shown here is derived from an EMBL/GenBank/DDBJ whole genome shotgun (WGS) entry which is preliminary data.</text>
</comment>
<dbReference type="InterPro" id="IPR002591">
    <property type="entry name" value="Phosphodiest/P_Trfase"/>
</dbReference>
<sequence length="921" mass="103969">MATNSRSNLIHSRGSFSLKLFLTVLTISCPLIFAADPPKLSKHPVVIIISYDGFRYDYLSKTNTPNLDQVKMNGVSVPYMQNQFLTYTFPNHHTIATGLYPESHGVISNAMYDPLYGKKLSGYDNEPGFWNYSSDPEATSSPIVPLYTLNELAGDDRYSGVMMWPGSGQAWGENNTKATHLVMYNNSITFETRVDHVINWITDPNKPANLVFLYCEEPDSEGHKYGPEGPQMINKIERMDNVTGYLVDRLQKLGIYNDVNLVFLSDHGMQEIKANSIATYLNVIDNSNNMRYTEDGKGSPFLQIMPTNQSDTAALYAEFAAAAKTNHYTAYLRDDLPKTMPHWHYSTSRRIMPIFLVADVGYIFEGYAPKNYSTGAHGFDNNEPSMRPYFMATGPLFKNSSVQEPFHNVDIYPLVCQIMKIEPRPNNGSLDRITPILAAGPPKLSKHPVVIIISYDGFRYDYLSKTNTPNLDQVKMNGVSVPYMQNQFLTYTFPNHHTIATGLYPESHGVISNAMYDPLYGKKLSGYDNEPGFWNYSSDPKATSSPIIPIYTLNELAGDDRYSGVVMWPGSGQAWGDKNTKATHLVMYDDSITFETRVDLVISWITDPNKPANLVFLYCEEPDSEGHKYGPEGPQMINKIERMDNVTGYLVDRLQKLGIYNDVNLVFLSDHGMQEIKANSIATYLNVIENANKTRYTEDGIGSPFLQIMPTKPNDTAAIYAEFAAAAKTNHYTAYLRDDLPKTMPHWHYSTSRRIMPIFLVADVGYIFEGYEPKNYSTGAHGFDNNEPSMRPYFMATGPLFKNNSVQEPFHNVDIYPLVCQIMKIDPRPNNGSLDRITPILAVSSATKRFLWAVYTPSTTSTGSIVCHNLSCYLNTYRGSPSRSNHWCCSYRFNFRFCYFPTPSVYKGHNGHESKRILSAD</sequence>